<dbReference type="Proteomes" id="UP001212997">
    <property type="component" value="Unassembled WGS sequence"/>
</dbReference>
<protein>
    <recommendedName>
        <fullName evidence="4">ARM repeat-containing protein</fullName>
    </recommendedName>
</protein>
<reference evidence="2" key="1">
    <citation type="submission" date="2022-07" db="EMBL/GenBank/DDBJ databases">
        <title>Genome Sequence of Physisporinus lineatus.</title>
        <authorList>
            <person name="Buettner E."/>
        </authorList>
    </citation>
    <scope>NUCLEOTIDE SEQUENCE</scope>
    <source>
        <strain evidence="2">VT162</strain>
    </source>
</reference>
<evidence type="ECO:0008006" key="4">
    <source>
        <dbReference type="Google" id="ProtNLM"/>
    </source>
</evidence>
<dbReference type="AlphaFoldDB" id="A0AAD5YL55"/>
<organism evidence="2 3">
    <name type="scientific">Meripilus lineatus</name>
    <dbReference type="NCBI Taxonomy" id="2056292"/>
    <lineage>
        <taxon>Eukaryota</taxon>
        <taxon>Fungi</taxon>
        <taxon>Dikarya</taxon>
        <taxon>Basidiomycota</taxon>
        <taxon>Agaricomycotina</taxon>
        <taxon>Agaricomycetes</taxon>
        <taxon>Polyporales</taxon>
        <taxon>Meripilaceae</taxon>
        <taxon>Meripilus</taxon>
    </lineage>
</organism>
<evidence type="ECO:0000256" key="1">
    <source>
        <dbReference type="SAM" id="MobiDB-lite"/>
    </source>
</evidence>
<dbReference type="EMBL" id="JANAWD010000083">
    <property type="protein sequence ID" value="KAJ3487778.1"/>
    <property type="molecule type" value="Genomic_DNA"/>
</dbReference>
<keyword evidence="3" id="KW-1185">Reference proteome</keyword>
<gene>
    <name evidence="2" type="ORF">NLI96_g3303</name>
</gene>
<evidence type="ECO:0000313" key="3">
    <source>
        <dbReference type="Proteomes" id="UP001212997"/>
    </source>
</evidence>
<evidence type="ECO:0000313" key="2">
    <source>
        <dbReference type="EMBL" id="KAJ3487778.1"/>
    </source>
</evidence>
<sequence length="558" mass="62395">MAGPKKRNPQSKAKPAGTVGTSNNSSKGIVGSFVHDIDRLEGWNVIVASLCSKFDLPDMNTRAGLRKIHVNFPAIFKRLNKAYDDNLGNEKIMGGIVGIIARILPLLDSRATRYVGLEALDTVTHHGGQDVRQRVAQEAAPILVGLLETLPDDQKANELILSSLTHSVGAAIFNQEHADLTKYPSLDIPKLLRLVLASIQRPGPSLHLLMHAFSFLNCATLQCHKEVKAIPALISLFVASLCASDVSIRCEGLVSLVRLYEHESEMDYLGLDPHARFNACQRGFPPQLSELLMRYGPQKCETFLTLECTRDYQFAMNRCGQDHDLYALGLKIGGLITRTEFAISEGYFHVEGDDGERVLTDRGLPFKMWIDSFPYCANALREKGTAPDLDLADIVDLKFLVVRQRTQDADAFARRAIQRNPHIAYFYYVVGLCAEDANEGLRFCKKGLKAKYTTPFVRQYLLWRSVENAGDLGIILLAQSSSIYEGTYHQQGVAFLMSALEDAKLYIAEAPPDARQLHTVLNWYIHLTFAIKGSELSLDFRELNVRMLYTPFMRLTDR</sequence>
<name>A0AAD5YL55_9APHY</name>
<accession>A0AAD5YL55</accession>
<comment type="caution">
    <text evidence="2">The sequence shown here is derived from an EMBL/GenBank/DDBJ whole genome shotgun (WGS) entry which is preliminary data.</text>
</comment>
<feature type="region of interest" description="Disordered" evidence="1">
    <location>
        <begin position="1"/>
        <end position="23"/>
    </location>
</feature>
<proteinExistence type="predicted"/>